<accession>A0A8S0V1X0</accession>
<proteinExistence type="predicted"/>
<sequence>VELSRLSKLNPLPPLKNKRDRKGKEKVEPSEERTQKRQIILVKNTKSLPLPKYQTTIEESLKRAIEMEPISSIKVGEVDEVNKEEGGLIKKKKRAKGYVGGSSLGETGN</sequence>
<dbReference type="EMBL" id="CACTIH010009198">
    <property type="protein sequence ID" value="CAA3027280.1"/>
    <property type="molecule type" value="Genomic_DNA"/>
</dbReference>
<feature type="non-terminal residue" evidence="2">
    <location>
        <position position="109"/>
    </location>
</feature>
<feature type="region of interest" description="Disordered" evidence="1">
    <location>
        <begin position="1"/>
        <end position="35"/>
    </location>
</feature>
<dbReference type="Proteomes" id="UP000594638">
    <property type="component" value="Unassembled WGS sequence"/>
</dbReference>
<feature type="non-terminal residue" evidence="2">
    <location>
        <position position="1"/>
    </location>
</feature>
<organism evidence="2 3">
    <name type="scientific">Olea europaea subsp. europaea</name>
    <dbReference type="NCBI Taxonomy" id="158383"/>
    <lineage>
        <taxon>Eukaryota</taxon>
        <taxon>Viridiplantae</taxon>
        <taxon>Streptophyta</taxon>
        <taxon>Embryophyta</taxon>
        <taxon>Tracheophyta</taxon>
        <taxon>Spermatophyta</taxon>
        <taxon>Magnoliopsida</taxon>
        <taxon>eudicotyledons</taxon>
        <taxon>Gunneridae</taxon>
        <taxon>Pentapetalae</taxon>
        <taxon>asterids</taxon>
        <taxon>lamiids</taxon>
        <taxon>Lamiales</taxon>
        <taxon>Oleaceae</taxon>
        <taxon>Oleeae</taxon>
        <taxon>Olea</taxon>
    </lineage>
</organism>
<gene>
    <name evidence="2" type="ORF">OLEA9_A110106</name>
</gene>
<evidence type="ECO:0000313" key="3">
    <source>
        <dbReference type="Proteomes" id="UP000594638"/>
    </source>
</evidence>
<dbReference type="Gramene" id="OE9A110106T1">
    <property type="protein sequence ID" value="OE9A110106C1"/>
    <property type="gene ID" value="OE9A110106"/>
</dbReference>
<dbReference type="AlphaFoldDB" id="A0A8S0V1X0"/>
<reference evidence="2 3" key="1">
    <citation type="submission" date="2019-12" db="EMBL/GenBank/DDBJ databases">
        <authorList>
            <person name="Alioto T."/>
            <person name="Alioto T."/>
            <person name="Gomez Garrido J."/>
        </authorList>
    </citation>
    <scope>NUCLEOTIDE SEQUENCE [LARGE SCALE GENOMIC DNA]</scope>
</reference>
<feature type="compositionally biased region" description="Basic and acidic residues" evidence="1">
    <location>
        <begin position="22"/>
        <end position="35"/>
    </location>
</feature>
<evidence type="ECO:0000313" key="2">
    <source>
        <dbReference type="EMBL" id="CAA3027280.1"/>
    </source>
</evidence>
<feature type="compositionally biased region" description="Low complexity" evidence="1">
    <location>
        <begin position="1"/>
        <end position="10"/>
    </location>
</feature>
<evidence type="ECO:0000256" key="1">
    <source>
        <dbReference type="SAM" id="MobiDB-lite"/>
    </source>
</evidence>
<comment type="caution">
    <text evidence="2">The sequence shown here is derived from an EMBL/GenBank/DDBJ whole genome shotgun (WGS) entry which is preliminary data.</text>
</comment>
<protein>
    <submittedName>
        <fullName evidence="2">Uncharacterized protein</fullName>
    </submittedName>
</protein>
<keyword evidence="3" id="KW-1185">Reference proteome</keyword>
<name>A0A8S0V1X0_OLEEU</name>